<dbReference type="SMART" id="SM00046">
    <property type="entry name" value="DAGKc"/>
    <property type="match status" value="1"/>
</dbReference>
<evidence type="ECO:0000256" key="8">
    <source>
        <dbReference type="ARBA" id="ARBA00022840"/>
    </source>
</evidence>
<dbReference type="Gene3D" id="3.40.50.10330">
    <property type="entry name" value="Probable inorganic polyphosphate/atp-NAD kinase, domain 1"/>
    <property type="match status" value="1"/>
</dbReference>
<dbReference type="RefSeq" id="WP_059106850.1">
    <property type="nucleotide sequence ID" value="NZ_AP024589.1"/>
</dbReference>
<evidence type="ECO:0000313" key="15">
    <source>
        <dbReference type="Proteomes" id="UP000242470"/>
    </source>
</evidence>
<evidence type="ECO:0000256" key="12">
    <source>
        <dbReference type="ARBA" id="ARBA00023264"/>
    </source>
</evidence>
<sequence>MSQQYQHGVLFYHNHSGINDIHQGLGDVTKALTQLCKHVSIQLSESEGDIIDYCESIKTKRYSDDVDVLFILGGDGTVNELINGVMQHDLKLPIGIIPGGTFNDFTKTLNLSPKHDEASQQLLQARPTTYDVIKVNDTYALNFVGLGLIVQNAKNVQAGNKDLFGKLSYIGSTMKTLIHPTSFDYELTVDGETSTGSTAMIIIANGPFIGGSRIPMTDLNPSDGYLDMFVFKKKDFSILNDIFKQRDSMNWNHMTKGIKHALAQKISLSTNQSMDVDIDGEIALSTPLDIEVIPRAVELLTLPAADTSK</sequence>
<dbReference type="EMBL" id="PPQW01000003">
    <property type="protein sequence ID" value="PNZ69432.1"/>
    <property type="molecule type" value="Genomic_DNA"/>
</dbReference>
<keyword evidence="3" id="KW-0444">Lipid biosynthesis</keyword>
<dbReference type="InterPro" id="IPR005218">
    <property type="entry name" value="Diacylglycerol/lipid_kinase"/>
</dbReference>
<evidence type="ECO:0000256" key="2">
    <source>
        <dbReference type="ARBA" id="ARBA00005983"/>
    </source>
</evidence>
<gene>
    <name evidence="14" type="ORF">CD158_00685</name>
</gene>
<dbReference type="GO" id="GO:0008654">
    <property type="term" value="P:phospholipid biosynthetic process"/>
    <property type="evidence" value="ECO:0007669"/>
    <property type="project" value="UniProtKB-KW"/>
</dbReference>
<evidence type="ECO:0000256" key="7">
    <source>
        <dbReference type="ARBA" id="ARBA00022777"/>
    </source>
</evidence>
<evidence type="ECO:0000256" key="10">
    <source>
        <dbReference type="ARBA" id="ARBA00023098"/>
    </source>
</evidence>
<dbReference type="AlphaFoldDB" id="A0AAP8TU45"/>
<organism evidence="14 15">
    <name type="scientific">Staphylococcus auricularis</name>
    <dbReference type="NCBI Taxonomy" id="29379"/>
    <lineage>
        <taxon>Bacteria</taxon>
        <taxon>Bacillati</taxon>
        <taxon>Bacillota</taxon>
        <taxon>Bacilli</taxon>
        <taxon>Bacillales</taxon>
        <taxon>Staphylococcaceae</taxon>
        <taxon>Staphylococcus</taxon>
    </lineage>
</organism>
<dbReference type="InterPro" id="IPR001206">
    <property type="entry name" value="Diacylglycerol_kinase_cat_dom"/>
</dbReference>
<evidence type="ECO:0000256" key="9">
    <source>
        <dbReference type="ARBA" id="ARBA00022842"/>
    </source>
</evidence>
<evidence type="ECO:0000256" key="5">
    <source>
        <dbReference type="ARBA" id="ARBA00022723"/>
    </source>
</evidence>
<dbReference type="GO" id="GO:0005524">
    <property type="term" value="F:ATP binding"/>
    <property type="evidence" value="ECO:0007669"/>
    <property type="project" value="UniProtKB-KW"/>
</dbReference>
<dbReference type="GeneID" id="64982819"/>
<evidence type="ECO:0000256" key="1">
    <source>
        <dbReference type="ARBA" id="ARBA00001946"/>
    </source>
</evidence>
<evidence type="ECO:0000313" key="14">
    <source>
        <dbReference type="EMBL" id="PNZ69432.1"/>
    </source>
</evidence>
<keyword evidence="11" id="KW-0594">Phospholipid biosynthesis</keyword>
<evidence type="ECO:0000259" key="13">
    <source>
        <dbReference type="PROSITE" id="PS50146"/>
    </source>
</evidence>
<name>A0AAP8TU45_9STAP</name>
<dbReference type="Proteomes" id="UP000242470">
    <property type="component" value="Unassembled WGS sequence"/>
</dbReference>
<evidence type="ECO:0000256" key="6">
    <source>
        <dbReference type="ARBA" id="ARBA00022741"/>
    </source>
</evidence>
<dbReference type="Gene3D" id="2.60.200.40">
    <property type="match status" value="1"/>
</dbReference>
<dbReference type="InterPro" id="IPR017438">
    <property type="entry name" value="ATP-NAD_kinase_N"/>
</dbReference>
<accession>A0AAP8TU45</accession>
<proteinExistence type="inferred from homology"/>
<keyword evidence="8" id="KW-0067">ATP-binding</keyword>
<dbReference type="PANTHER" id="PTHR12358">
    <property type="entry name" value="SPHINGOSINE KINASE"/>
    <property type="match status" value="1"/>
</dbReference>
<comment type="cofactor">
    <cofactor evidence="1">
        <name>Mg(2+)</name>
        <dbReference type="ChEBI" id="CHEBI:18420"/>
    </cofactor>
</comment>
<dbReference type="NCBIfam" id="TIGR00147">
    <property type="entry name" value="YegS/Rv2252/BmrU family lipid kinase"/>
    <property type="match status" value="1"/>
</dbReference>
<dbReference type="SUPFAM" id="SSF111331">
    <property type="entry name" value="NAD kinase/diacylglycerol kinase-like"/>
    <property type="match status" value="1"/>
</dbReference>
<comment type="similarity">
    <text evidence="2">Belongs to the diacylglycerol/lipid kinase family.</text>
</comment>
<dbReference type="InterPro" id="IPR016064">
    <property type="entry name" value="NAD/diacylglycerol_kinase_sf"/>
</dbReference>
<dbReference type="GO" id="GO:0005886">
    <property type="term" value="C:plasma membrane"/>
    <property type="evidence" value="ECO:0007669"/>
    <property type="project" value="TreeGrafter"/>
</dbReference>
<keyword evidence="7 14" id="KW-0418">Kinase</keyword>
<keyword evidence="10" id="KW-0443">Lipid metabolism</keyword>
<dbReference type="Pfam" id="PF00781">
    <property type="entry name" value="DAGK_cat"/>
    <property type="match status" value="1"/>
</dbReference>
<comment type="caution">
    <text evidence="14">The sequence shown here is derived from an EMBL/GenBank/DDBJ whole genome shotgun (WGS) entry which is preliminary data.</text>
</comment>
<keyword evidence="5" id="KW-0479">Metal-binding</keyword>
<feature type="domain" description="DAGKc" evidence="13">
    <location>
        <begin position="3"/>
        <end position="139"/>
    </location>
</feature>
<dbReference type="InterPro" id="IPR045540">
    <property type="entry name" value="YegS/DAGK_C"/>
</dbReference>
<keyword evidence="6" id="KW-0547">Nucleotide-binding</keyword>
<keyword evidence="4" id="KW-0808">Transferase</keyword>
<dbReference type="PANTHER" id="PTHR12358:SF106">
    <property type="entry name" value="LIPID KINASE YEGS"/>
    <property type="match status" value="1"/>
</dbReference>
<keyword evidence="12" id="KW-1208">Phospholipid metabolism</keyword>
<dbReference type="PROSITE" id="PS50146">
    <property type="entry name" value="DAGK"/>
    <property type="match status" value="1"/>
</dbReference>
<dbReference type="Pfam" id="PF19279">
    <property type="entry name" value="YegS_C"/>
    <property type="match status" value="1"/>
</dbReference>
<keyword evidence="9" id="KW-0460">Magnesium</keyword>
<evidence type="ECO:0000256" key="3">
    <source>
        <dbReference type="ARBA" id="ARBA00022516"/>
    </source>
</evidence>
<reference evidence="14 15" key="1">
    <citation type="submission" date="2017-08" db="EMBL/GenBank/DDBJ databases">
        <title>Draft genome sequences of 64 type strains of genus Staph aureus.</title>
        <authorList>
            <person name="Cole K."/>
            <person name="Golubchik T."/>
            <person name="Russell J."/>
            <person name="Foster D."/>
            <person name="Llewelyn M."/>
            <person name="Wilson D."/>
            <person name="Crook D."/>
            <person name="Paul J."/>
        </authorList>
    </citation>
    <scope>NUCLEOTIDE SEQUENCE [LARGE SCALE GENOMIC DNA]</scope>
    <source>
        <strain evidence="14 15">NCTC 12101</strain>
    </source>
</reference>
<dbReference type="GO" id="GO:0046872">
    <property type="term" value="F:metal ion binding"/>
    <property type="evidence" value="ECO:0007669"/>
    <property type="project" value="UniProtKB-KW"/>
</dbReference>
<evidence type="ECO:0000256" key="11">
    <source>
        <dbReference type="ARBA" id="ARBA00023209"/>
    </source>
</evidence>
<dbReference type="GO" id="GO:0004143">
    <property type="term" value="F:ATP-dependent diacylglycerol kinase activity"/>
    <property type="evidence" value="ECO:0007669"/>
    <property type="project" value="TreeGrafter"/>
</dbReference>
<dbReference type="InterPro" id="IPR050187">
    <property type="entry name" value="Lipid_Phosphate_FormReg"/>
</dbReference>
<protein>
    <submittedName>
        <fullName evidence="14">Diacylglycerol kinase family lipid kinase</fullName>
    </submittedName>
</protein>
<evidence type="ECO:0000256" key="4">
    <source>
        <dbReference type="ARBA" id="ARBA00022679"/>
    </source>
</evidence>